<feature type="transmembrane region" description="Helical" evidence="6">
    <location>
        <begin position="583"/>
        <end position="604"/>
    </location>
</feature>
<comment type="subcellular location">
    <subcellularLocation>
        <location evidence="1">Membrane</location>
        <topology evidence="1">Multi-pass membrane protein</topology>
    </subcellularLocation>
</comment>
<feature type="transmembrane region" description="Helical" evidence="6">
    <location>
        <begin position="443"/>
        <end position="469"/>
    </location>
</feature>
<feature type="transmembrane region" description="Helical" evidence="6">
    <location>
        <begin position="275"/>
        <end position="300"/>
    </location>
</feature>
<feature type="transmembrane region" description="Helical" evidence="6">
    <location>
        <begin position="490"/>
        <end position="510"/>
    </location>
</feature>
<dbReference type="InterPro" id="IPR011701">
    <property type="entry name" value="MFS"/>
</dbReference>
<gene>
    <name evidence="7" type="ORF">MYCGRDRAFT_85608</name>
</gene>
<evidence type="ECO:0008006" key="9">
    <source>
        <dbReference type="Google" id="ProtNLM"/>
    </source>
</evidence>
<keyword evidence="4 6" id="KW-0472">Membrane</keyword>
<feature type="region of interest" description="Disordered" evidence="5">
    <location>
        <begin position="1"/>
        <end position="114"/>
    </location>
</feature>
<dbReference type="OrthoDB" id="3936150at2759"/>
<organism evidence="7 8">
    <name type="scientific">Zymoseptoria tritici (strain CBS 115943 / IPO323)</name>
    <name type="common">Speckled leaf blotch fungus</name>
    <name type="synonym">Septoria tritici</name>
    <dbReference type="NCBI Taxonomy" id="336722"/>
    <lineage>
        <taxon>Eukaryota</taxon>
        <taxon>Fungi</taxon>
        <taxon>Dikarya</taxon>
        <taxon>Ascomycota</taxon>
        <taxon>Pezizomycotina</taxon>
        <taxon>Dothideomycetes</taxon>
        <taxon>Dothideomycetidae</taxon>
        <taxon>Mycosphaerellales</taxon>
        <taxon>Mycosphaerellaceae</taxon>
        <taxon>Zymoseptoria</taxon>
    </lineage>
</organism>
<accession>F9X8B3</accession>
<feature type="compositionally biased region" description="Basic and acidic residues" evidence="5">
    <location>
        <begin position="80"/>
        <end position="100"/>
    </location>
</feature>
<feature type="transmembrane region" description="Helical" evidence="6">
    <location>
        <begin position="554"/>
        <end position="577"/>
    </location>
</feature>
<dbReference type="GO" id="GO:0005886">
    <property type="term" value="C:plasma membrane"/>
    <property type="evidence" value="ECO:0007669"/>
    <property type="project" value="TreeGrafter"/>
</dbReference>
<dbReference type="RefSeq" id="XP_003852911.1">
    <property type="nucleotide sequence ID" value="XM_003852863.1"/>
</dbReference>
<evidence type="ECO:0000256" key="5">
    <source>
        <dbReference type="SAM" id="MobiDB-lite"/>
    </source>
</evidence>
<dbReference type="EMBL" id="CM001199">
    <property type="protein sequence ID" value="EGP87887.1"/>
    <property type="molecule type" value="Genomic_DNA"/>
</dbReference>
<feature type="compositionally biased region" description="Basic and acidic residues" evidence="5">
    <location>
        <begin position="17"/>
        <end position="27"/>
    </location>
</feature>
<dbReference type="AlphaFoldDB" id="F9X8B3"/>
<dbReference type="OMA" id="APEMRLW"/>
<dbReference type="SUPFAM" id="SSF103473">
    <property type="entry name" value="MFS general substrate transporter"/>
    <property type="match status" value="2"/>
</dbReference>
<dbReference type="PANTHER" id="PTHR23502">
    <property type="entry name" value="MAJOR FACILITATOR SUPERFAMILY"/>
    <property type="match status" value="1"/>
</dbReference>
<evidence type="ECO:0000256" key="6">
    <source>
        <dbReference type="SAM" id="Phobius"/>
    </source>
</evidence>
<keyword evidence="2 6" id="KW-0812">Transmembrane</keyword>
<feature type="transmembrane region" description="Helical" evidence="6">
    <location>
        <begin position="522"/>
        <end position="542"/>
    </location>
</feature>
<dbReference type="Proteomes" id="UP000008062">
    <property type="component" value="Chromosome 4"/>
</dbReference>
<evidence type="ECO:0000256" key="2">
    <source>
        <dbReference type="ARBA" id="ARBA00022692"/>
    </source>
</evidence>
<reference evidence="7 8" key="1">
    <citation type="journal article" date="2011" name="PLoS Genet.">
        <title>Finished genome of the fungal wheat pathogen Mycosphaerella graminicola reveals dispensome structure, chromosome plasticity, and stealth pathogenesis.</title>
        <authorList>
            <person name="Goodwin S.B."/>
            <person name="Ben M'barek S."/>
            <person name="Dhillon B."/>
            <person name="Wittenberg A.H.J."/>
            <person name="Crane C.F."/>
            <person name="Hane J.K."/>
            <person name="Foster A.J."/>
            <person name="Van der Lee T.A.J."/>
            <person name="Grimwood J."/>
            <person name="Aerts A."/>
            <person name="Antoniw J."/>
            <person name="Bailey A."/>
            <person name="Bluhm B."/>
            <person name="Bowler J."/>
            <person name="Bristow J."/>
            <person name="van der Burgt A."/>
            <person name="Canto-Canche B."/>
            <person name="Churchill A.C.L."/>
            <person name="Conde-Ferraez L."/>
            <person name="Cools H.J."/>
            <person name="Coutinho P.M."/>
            <person name="Csukai M."/>
            <person name="Dehal P."/>
            <person name="De Wit P."/>
            <person name="Donzelli B."/>
            <person name="van de Geest H.C."/>
            <person name="van Ham R.C.H.J."/>
            <person name="Hammond-Kosack K.E."/>
            <person name="Henrissat B."/>
            <person name="Kilian A."/>
            <person name="Kobayashi A.K."/>
            <person name="Koopmann E."/>
            <person name="Kourmpetis Y."/>
            <person name="Kuzniar A."/>
            <person name="Lindquist E."/>
            <person name="Lombard V."/>
            <person name="Maliepaard C."/>
            <person name="Martins N."/>
            <person name="Mehrabi R."/>
            <person name="Nap J.P.H."/>
            <person name="Ponomarenko A."/>
            <person name="Rudd J.J."/>
            <person name="Salamov A."/>
            <person name="Schmutz J."/>
            <person name="Schouten H.J."/>
            <person name="Shapiro H."/>
            <person name="Stergiopoulos I."/>
            <person name="Torriani S.F.F."/>
            <person name="Tu H."/>
            <person name="de Vries R.P."/>
            <person name="Waalwijk C."/>
            <person name="Ware S.B."/>
            <person name="Wiebenga A."/>
            <person name="Zwiers L.-H."/>
            <person name="Oliver R.P."/>
            <person name="Grigoriev I.V."/>
            <person name="Kema G.H.J."/>
        </authorList>
    </citation>
    <scope>NUCLEOTIDE SEQUENCE [LARGE SCALE GENOMIC DNA]</scope>
    <source>
        <strain evidence="8">CBS 115943 / IPO323</strain>
    </source>
</reference>
<proteinExistence type="predicted"/>
<protein>
    <recommendedName>
        <fullName evidence="9">Major facilitator superfamily (MFS) profile domain-containing protein</fullName>
    </recommendedName>
</protein>
<dbReference type="eggNOG" id="KOG0255">
    <property type="taxonomic scope" value="Eukaryota"/>
</dbReference>
<sequence length="625" mass="69338">MQSFLQYRRFRSAVEAQLERDRGKESALGRSGTQESHSPASSSESKQDLDEDVERKGHTERDTGLTPSRYKPNPDTANVNEKDTHDESASQPRQEPREEPEHADEEEEDDEDDDFELTQAGRTLSRTTTQQSGGTALGQVLSGIEVRKLSTRDGGEGNVFVVGYEGPDDPNDPHNWPTSRRIMYTAIIAGIGAVVGFASSITSSALPQASAEFGVSNVFESAATGLYLCGFGLGALFAGPVSETVGRNPVYIGTMVPFMIFVMASALAPNIGAQLAFRFLAGMFGSTPLTCAGGSVSLRLSRLRQRRLLRAAFGTDYRGFHRRILRCLMEIRRMDNTHVLRSHLHPRLLLLPETYPQTLLKWKAEHLRTITGDERYCAAVEIRQESLAVRLKRALYRPFLPTAREPIIILFALYLTVIYIIFFTFLNGYTYIFDDNYNLSHGIGGLCFVGIIIGLFSASALVPLIYKWAKRDLPKIRAEGGERLPPEFRLWYSMLGGSFALPISLFWMGWTARPDIPIWSPLAASVLCGYGILTIFITIYQYPIDAYETFAASALVSITVIRYVVSGGFAVIGVPWYENIGAAYVLTILGAVSAVLSPVPFLFWRYGPWIRSKSKYAIGPDVAKE</sequence>
<feature type="transmembrane region" description="Helical" evidence="6">
    <location>
        <begin position="182"/>
        <end position="206"/>
    </location>
</feature>
<feature type="transmembrane region" description="Helical" evidence="6">
    <location>
        <begin position="218"/>
        <end position="238"/>
    </location>
</feature>
<evidence type="ECO:0000256" key="1">
    <source>
        <dbReference type="ARBA" id="ARBA00004141"/>
    </source>
</evidence>
<evidence type="ECO:0000256" key="4">
    <source>
        <dbReference type="ARBA" id="ARBA00023136"/>
    </source>
</evidence>
<dbReference type="Pfam" id="PF07690">
    <property type="entry name" value="MFS_1"/>
    <property type="match status" value="1"/>
</dbReference>
<dbReference type="KEGG" id="ztr:MYCGRDRAFT_85608"/>
<keyword evidence="8" id="KW-1185">Reference proteome</keyword>
<dbReference type="Gene3D" id="1.20.1250.20">
    <property type="entry name" value="MFS general substrate transporter like domains"/>
    <property type="match status" value="2"/>
</dbReference>
<feature type="transmembrane region" description="Helical" evidence="6">
    <location>
        <begin position="407"/>
        <end position="431"/>
    </location>
</feature>
<dbReference type="PANTHER" id="PTHR23502:SF47">
    <property type="entry name" value="MAJOR FACILITATOR SUPERFAMILY (MFS) PROFILE DOMAIN-CONTAINING PROTEIN-RELATED"/>
    <property type="match status" value="1"/>
</dbReference>
<feature type="compositionally biased region" description="Basic and acidic residues" evidence="5">
    <location>
        <begin position="45"/>
        <end position="63"/>
    </location>
</feature>
<dbReference type="InterPro" id="IPR036259">
    <property type="entry name" value="MFS_trans_sf"/>
</dbReference>
<dbReference type="GeneID" id="13397232"/>
<evidence type="ECO:0000313" key="8">
    <source>
        <dbReference type="Proteomes" id="UP000008062"/>
    </source>
</evidence>
<name>F9X8B3_ZYMTI</name>
<feature type="transmembrane region" description="Helical" evidence="6">
    <location>
        <begin position="250"/>
        <end position="269"/>
    </location>
</feature>
<evidence type="ECO:0000313" key="7">
    <source>
        <dbReference type="EMBL" id="EGP87887.1"/>
    </source>
</evidence>
<dbReference type="GO" id="GO:0022857">
    <property type="term" value="F:transmembrane transporter activity"/>
    <property type="evidence" value="ECO:0007669"/>
    <property type="project" value="InterPro"/>
</dbReference>
<feature type="compositionally biased region" description="Acidic residues" evidence="5">
    <location>
        <begin position="101"/>
        <end position="114"/>
    </location>
</feature>
<keyword evidence="3 6" id="KW-1133">Transmembrane helix</keyword>
<evidence type="ECO:0000256" key="3">
    <source>
        <dbReference type="ARBA" id="ARBA00022989"/>
    </source>
</evidence>
<dbReference type="HOGENOM" id="CLU_008455_11_1_1"/>
<dbReference type="InParanoid" id="F9X8B3"/>